<dbReference type="InterPro" id="IPR000780">
    <property type="entry name" value="CheR_MeTrfase"/>
</dbReference>
<dbReference type="OrthoDB" id="9816309at2"/>
<feature type="domain" description="CheR-type methyltransferase" evidence="1">
    <location>
        <begin position="1"/>
        <end position="276"/>
    </location>
</feature>
<dbReference type="PROSITE" id="PS50123">
    <property type="entry name" value="CHER"/>
    <property type="match status" value="1"/>
</dbReference>
<evidence type="ECO:0000313" key="2">
    <source>
        <dbReference type="EMBL" id="MVZ97201.1"/>
    </source>
</evidence>
<accession>A0A6I4LVZ5</accession>
<organism evidence="2 3">
    <name type="scientific">Sphingorhabdus profundilacus</name>
    <dbReference type="NCBI Taxonomy" id="2509718"/>
    <lineage>
        <taxon>Bacteria</taxon>
        <taxon>Pseudomonadati</taxon>
        <taxon>Pseudomonadota</taxon>
        <taxon>Alphaproteobacteria</taxon>
        <taxon>Sphingomonadales</taxon>
        <taxon>Sphingomonadaceae</taxon>
        <taxon>Sphingorhabdus</taxon>
    </lineage>
</organism>
<dbReference type="Pfam" id="PF01739">
    <property type="entry name" value="CheR"/>
    <property type="match status" value="1"/>
</dbReference>
<keyword evidence="3" id="KW-1185">Reference proteome</keyword>
<dbReference type="InterPro" id="IPR022642">
    <property type="entry name" value="CheR_C"/>
</dbReference>
<protein>
    <submittedName>
        <fullName evidence="2">Protein-glutamate O-methyltransferase CheR</fullName>
    </submittedName>
</protein>
<comment type="caution">
    <text evidence="2">The sequence shown here is derived from an EMBL/GenBank/DDBJ whole genome shotgun (WGS) entry which is preliminary data.</text>
</comment>
<gene>
    <name evidence="2" type="ORF">EUU23_05720</name>
</gene>
<reference evidence="2 3" key="1">
    <citation type="submission" date="2019-01" db="EMBL/GenBank/DDBJ databases">
        <title>Sphingorhabdus lacus sp.nov., isolated from an oligotrophic freshwater lake.</title>
        <authorList>
            <person name="Park M."/>
        </authorList>
    </citation>
    <scope>NUCLEOTIDE SEQUENCE [LARGE SCALE GENOMIC DNA]</scope>
    <source>
        <strain evidence="2 3">IMCC26285</strain>
    </source>
</reference>
<dbReference type="AlphaFoldDB" id="A0A6I4LVZ5"/>
<dbReference type="SMART" id="SM00138">
    <property type="entry name" value="MeTrc"/>
    <property type="match status" value="1"/>
</dbReference>
<dbReference type="PANTHER" id="PTHR24422">
    <property type="entry name" value="CHEMOTAXIS PROTEIN METHYLTRANSFERASE"/>
    <property type="match status" value="1"/>
</dbReference>
<dbReference type="Gene3D" id="3.40.50.150">
    <property type="entry name" value="Vaccinia Virus protein VP39"/>
    <property type="match status" value="1"/>
</dbReference>
<dbReference type="PRINTS" id="PR00996">
    <property type="entry name" value="CHERMTFRASE"/>
</dbReference>
<dbReference type="PANTHER" id="PTHR24422:SF21">
    <property type="entry name" value="CHEMOTAXIS PROTEIN METHYLTRANSFERASE 1"/>
    <property type="match status" value="1"/>
</dbReference>
<name>A0A6I4LVZ5_9SPHN</name>
<dbReference type="SUPFAM" id="SSF53335">
    <property type="entry name" value="S-adenosyl-L-methionine-dependent methyltransferases"/>
    <property type="match status" value="1"/>
</dbReference>
<keyword evidence="2" id="KW-0808">Transferase</keyword>
<evidence type="ECO:0000259" key="1">
    <source>
        <dbReference type="PROSITE" id="PS50123"/>
    </source>
</evidence>
<sequence length="285" mass="32296">MVQSQAYTSLSNLLEKHTGQTLMANRHWRIDMALKPLMRENSIPDLDTLISLIDIDADPKLTSACVEAMVNNETCFFRDQANFALLTGPVLDMLREQRMGTKKLRIWSAACSTGQEPYSLAMAFNENAEKWRGWNIQIFATDVSSSALAQARAGRYSQFEIQRGLPVMQMLRYFDQSGEDWIAKENLRRAVTFTEHNMLNPAPHFGKFDVVLCRNMLMYLGEKRRTQVLDAIGTRMADDGILMLGAAETVIGQTQDFRASQEFRGFYEPVSRAASHLNAAHRIFG</sequence>
<evidence type="ECO:0000313" key="3">
    <source>
        <dbReference type="Proteomes" id="UP000471147"/>
    </source>
</evidence>
<keyword evidence="2" id="KW-0489">Methyltransferase</keyword>
<proteinExistence type="predicted"/>
<dbReference type="InterPro" id="IPR050903">
    <property type="entry name" value="Bact_Chemotaxis_MeTrfase"/>
</dbReference>
<dbReference type="Proteomes" id="UP000471147">
    <property type="component" value="Unassembled WGS sequence"/>
</dbReference>
<dbReference type="InterPro" id="IPR029063">
    <property type="entry name" value="SAM-dependent_MTases_sf"/>
</dbReference>
<dbReference type="GO" id="GO:0008757">
    <property type="term" value="F:S-adenosylmethionine-dependent methyltransferase activity"/>
    <property type="evidence" value="ECO:0007669"/>
    <property type="project" value="InterPro"/>
</dbReference>
<dbReference type="EMBL" id="SDWJ01000001">
    <property type="protein sequence ID" value="MVZ97201.1"/>
    <property type="molecule type" value="Genomic_DNA"/>
</dbReference>
<dbReference type="GO" id="GO:0032259">
    <property type="term" value="P:methylation"/>
    <property type="evidence" value="ECO:0007669"/>
    <property type="project" value="UniProtKB-KW"/>
</dbReference>